<evidence type="ECO:0000313" key="1">
    <source>
        <dbReference type="EMBL" id="GAG07698.1"/>
    </source>
</evidence>
<gene>
    <name evidence="1" type="ORF">S01H1_36834</name>
</gene>
<dbReference type="AlphaFoldDB" id="X0V5D3"/>
<name>X0V5D3_9ZZZZ</name>
<accession>X0V5D3</accession>
<dbReference type="EMBL" id="BARS01023107">
    <property type="protein sequence ID" value="GAG07698.1"/>
    <property type="molecule type" value="Genomic_DNA"/>
</dbReference>
<sequence>MADGKQISEADVLLKAYYEALHDRLKAKRHLLVKAAEKLLKKEIAKQGFEDFDEDKYTAYRDACVAFVDERIETYNPVGVQYTFERVRAKEAFELELQLDWYDSRAEFEALTEAVREKAASSMSEQRIWQLADELIRQVGAFPDKSITSGYEAGPALKKLPDYVVARAIEEIIR</sequence>
<organism evidence="1">
    <name type="scientific">marine sediment metagenome</name>
    <dbReference type="NCBI Taxonomy" id="412755"/>
    <lineage>
        <taxon>unclassified sequences</taxon>
        <taxon>metagenomes</taxon>
        <taxon>ecological metagenomes</taxon>
    </lineage>
</organism>
<reference evidence="1" key="1">
    <citation type="journal article" date="2014" name="Front. Microbiol.">
        <title>High frequency of phylogenetically diverse reductive dehalogenase-homologous genes in deep subseafloor sedimentary metagenomes.</title>
        <authorList>
            <person name="Kawai M."/>
            <person name="Futagami T."/>
            <person name="Toyoda A."/>
            <person name="Takaki Y."/>
            <person name="Nishi S."/>
            <person name="Hori S."/>
            <person name="Arai W."/>
            <person name="Tsubouchi T."/>
            <person name="Morono Y."/>
            <person name="Uchiyama I."/>
            <person name="Ito T."/>
            <person name="Fujiyama A."/>
            <person name="Inagaki F."/>
            <person name="Takami H."/>
        </authorList>
    </citation>
    <scope>NUCLEOTIDE SEQUENCE</scope>
    <source>
        <strain evidence="1">Expedition CK06-06</strain>
    </source>
</reference>
<protein>
    <submittedName>
        <fullName evidence="1">Uncharacterized protein</fullName>
    </submittedName>
</protein>
<proteinExistence type="predicted"/>
<comment type="caution">
    <text evidence="1">The sequence shown here is derived from an EMBL/GenBank/DDBJ whole genome shotgun (WGS) entry which is preliminary data.</text>
</comment>